<comment type="caution">
    <text evidence="3">The sequence shown here is derived from an EMBL/GenBank/DDBJ whole genome shotgun (WGS) entry which is preliminary data.</text>
</comment>
<feature type="compositionally biased region" description="Basic and acidic residues" evidence="1">
    <location>
        <begin position="586"/>
        <end position="601"/>
    </location>
</feature>
<keyword evidence="2" id="KW-0812">Transmembrane</keyword>
<organism evidence="3 4">
    <name type="scientific">Seminavis robusta</name>
    <dbReference type="NCBI Taxonomy" id="568900"/>
    <lineage>
        <taxon>Eukaryota</taxon>
        <taxon>Sar</taxon>
        <taxon>Stramenopiles</taxon>
        <taxon>Ochrophyta</taxon>
        <taxon>Bacillariophyta</taxon>
        <taxon>Bacillariophyceae</taxon>
        <taxon>Bacillariophycidae</taxon>
        <taxon>Naviculales</taxon>
        <taxon>Naviculaceae</taxon>
        <taxon>Seminavis</taxon>
    </lineage>
</organism>
<evidence type="ECO:0000313" key="4">
    <source>
        <dbReference type="Proteomes" id="UP001153069"/>
    </source>
</evidence>
<evidence type="ECO:0000256" key="2">
    <source>
        <dbReference type="SAM" id="Phobius"/>
    </source>
</evidence>
<sequence>MQQPVGGPCAVHEDCEEGYCGESSTCLGWKDRDADCTADYECRTGRCTRNPLKCTFTIFDGAICGEDNDCFGGRCKTDQGLNQCYDRKWAGEVCSDNSDCLSLRCEGTESERRCTEPKWLGEPCDEPSDCYSLFCNVDQGNCVQSAADAGLNHDIEEEYPGIAGSSTTDIVYNGGGLADVSSDGSTVIVTIPSAPPSTEASQSPTSVTSEGPTASTTTQMPTPAPSTQVPSQSPTRVITEDPTASPTTPMPTSAPSTGGPSQSPTSVTSEAPTASTTTQMPTPAPSSQVPSQSSSAMTPNELVATDSPTQLTTSIVPTQPPQIPMASINKETATQSPTLEESSRANEGPDLVETSVAGLGMTLFGVSSLNLEDVRNWEQLAALHANSFFNLTSHVEVVDYFSEFRVTNPEDVVPIRRRQLQDTVSLEYIQSLSYRSDNPNLDMNYLLVEPFNNPEAKEEFVSLLKKSGGGLGSVGYVSDVFLPDDSSIPPSMQPTVSPTQPANGGENTVIVIVVVVTVVAVLAMVFGLIVFYTKARSQKPEKGGDRDQLPLAEDTRAEVANNTTAQPSSDSRETAADPPSASALDGKQRIADRSLRQRPERPVLATATLEDAEEPNSSSVLDDKRRISDRSKGLRSGNGQTANANIPVVDAIPVDGSPPSTTDSRRGYLAAKDSLFRDTEEEEEVDVNVPSERAFDA</sequence>
<name>A0A9N8DUA2_9STRA</name>
<feature type="compositionally biased region" description="Low complexity" evidence="1">
    <location>
        <begin position="285"/>
        <end position="296"/>
    </location>
</feature>
<feature type="compositionally biased region" description="Polar residues" evidence="1">
    <location>
        <begin position="329"/>
        <end position="340"/>
    </location>
</feature>
<feature type="compositionally biased region" description="Polar residues" evidence="1">
    <location>
        <begin position="270"/>
        <end position="281"/>
    </location>
</feature>
<feature type="compositionally biased region" description="Low complexity" evidence="1">
    <location>
        <begin position="242"/>
        <end position="269"/>
    </location>
</feature>
<feature type="compositionally biased region" description="Polar residues" evidence="1">
    <location>
        <begin position="306"/>
        <end position="317"/>
    </location>
</feature>
<keyword evidence="4" id="KW-1185">Reference proteome</keyword>
<protein>
    <submittedName>
        <fullName evidence="3">Chitin binding Peritrophin-A domain</fullName>
    </submittedName>
</protein>
<dbReference type="Proteomes" id="UP001153069">
    <property type="component" value="Unassembled WGS sequence"/>
</dbReference>
<dbReference type="EMBL" id="CAICTM010000375">
    <property type="protein sequence ID" value="CAB9509133.1"/>
    <property type="molecule type" value="Genomic_DNA"/>
</dbReference>
<feature type="region of interest" description="Disordered" evidence="1">
    <location>
        <begin position="188"/>
        <end position="349"/>
    </location>
</feature>
<evidence type="ECO:0000313" key="3">
    <source>
        <dbReference type="EMBL" id="CAB9509133.1"/>
    </source>
</evidence>
<dbReference type="AlphaFoldDB" id="A0A9N8DUA2"/>
<evidence type="ECO:0000256" key="1">
    <source>
        <dbReference type="SAM" id="MobiDB-lite"/>
    </source>
</evidence>
<gene>
    <name evidence="3" type="ORF">SEMRO_376_G129760.1</name>
</gene>
<feature type="compositionally biased region" description="Basic and acidic residues" evidence="1">
    <location>
        <begin position="621"/>
        <end position="632"/>
    </location>
</feature>
<feature type="transmembrane region" description="Helical" evidence="2">
    <location>
        <begin position="509"/>
        <end position="532"/>
    </location>
</feature>
<feature type="compositionally biased region" description="Polar residues" evidence="1">
    <location>
        <begin position="196"/>
        <end position="236"/>
    </location>
</feature>
<reference evidence="3" key="1">
    <citation type="submission" date="2020-06" db="EMBL/GenBank/DDBJ databases">
        <authorList>
            <consortium name="Plant Systems Biology data submission"/>
        </authorList>
    </citation>
    <scope>NUCLEOTIDE SEQUENCE</scope>
    <source>
        <strain evidence="3">D6</strain>
    </source>
</reference>
<feature type="compositionally biased region" description="Polar residues" evidence="1">
    <location>
        <begin position="560"/>
        <end position="569"/>
    </location>
</feature>
<feature type="region of interest" description="Disordered" evidence="1">
    <location>
        <begin position="559"/>
        <end position="697"/>
    </location>
</feature>
<keyword evidence="2" id="KW-1133">Transmembrane helix</keyword>
<proteinExistence type="predicted"/>
<accession>A0A9N8DUA2</accession>
<keyword evidence="2" id="KW-0472">Membrane</keyword>